<dbReference type="AlphaFoldDB" id="A0A8X6Q151"/>
<reference evidence="1" key="1">
    <citation type="submission" date="2020-08" db="EMBL/GenBank/DDBJ databases">
        <title>Multicomponent nature underlies the extraordinary mechanical properties of spider dragline silk.</title>
        <authorList>
            <person name="Kono N."/>
            <person name="Nakamura H."/>
            <person name="Mori M."/>
            <person name="Yoshida Y."/>
            <person name="Ohtoshi R."/>
            <person name="Malay A.D."/>
            <person name="Moran D.A.P."/>
            <person name="Tomita M."/>
            <person name="Numata K."/>
            <person name="Arakawa K."/>
        </authorList>
    </citation>
    <scope>NUCLEOTIDE SEQUENCE</scope>
</reference>
<comment type="caution">
    <text evidence="1">The sequence shown here is derived from an EMBL/GenBank/DDBJ whole genome shotgun (WGS) entry which is preliminary data.</text>
</comment>
<sequence length="135" mass="15712">MGKMISWEENFMGLRGSDRGDQVVFDQGIRKEYVIKDHGPHKRPHKDREDRKLGFTDIKEREIHVARCFLVFLTVQEKGMESHSARGGVFSFQFHWRSDMFPSGQGRKYLSSGLLEESGQRPRFFGIGRIWGLAH</sequence>
<evidence type="ECO:0000313" key="1">
    <source>
        <dbReference type="EMBL" id="GFU00702.1"/>
    </source>
</evidence>
<gene>
    <name evidence="1" type="ORF">NPIL_194211</name>
</gene>
<name>A0A8X6Q151_NEPPI</name>
<proteinExistence type="predicted"/>
<evidence type="ECO:0000313" key="2">
    <source>
        <dbReference type="Proteomes" id="UP000887013"/>
    </source>
</evidence>
<accession>A0A8X6Q151</accession>
<keyword evidence="2" id="KW-1185">Reference proteome</keyword>
<protein>
    <submittedName>
        <fullName evidence="1">Uncharacterized protein</fullName>
    </submittedName>
</protein>
<organism evidence="1 2">
    <name type="scientific">Nephila pilipes</name>
    <name type="common">Giant wood spider</name>
    <name type="synonym">Nephila maculata</name>
    <dbReference type="NCBI Taxonomy" id="299642"/>
    <lineage>
        <taxon>Eukaryota</taxon>
        <taxon>Metazoa</taxon>
        <taxon>Ecdysozoa</taxon>
        <taxon>Arthropoda</taxon>
        <taxon>Chelicerata</taxon>
        <taxon>Arachnida</taxon>
        <taxon>Araneae</taxon>
        <taxon>Araneomorphae</taxon>
        <taxon>Entelegynae</taxon>
        <taxon>Araneoidea</taxon>
        <taxon>Nephilidae</taxon>
        <taxon>Nephila</taxon>
    </lineage>
</organism>
<dbReference type="Proteomes" id="UP000887013">
    <property type="component" value="Unassembled WGS sequence"/>
</dbReference>
<dbReference type="EMBL" id="BMAW01076251">
    <property type="protein sequence ID" value="GFU00702.1"/>
    <property type="molecule type" value="Genomic_DNA"/>
</dbReference>